<dbReference type="Gene3D" id="1.10.530.10">
    <property type="match status" value="1"/>
</dbReference>
<sequence>MRASMEKFANVSGLNKLSGALKGAVGHAASFARSLISAVGPLGAITSAASVAGLYKLVSNWADFGTQLQNTSARMGTSAANLHTLQGAARLAGASGEDLASGLTHLGDLMQDAIAGRAPDAARLFNLLGINIRRSGFEAKSGTEVFEQVADSIARIKHPTIQAQVATQLFGGAAERLLPFLKRGAAGIREYQQMAAKYGTVNEEGVKQADRLRQAQTELAMSVEGLGWSIAEKLGPTLSPMITQLATWIAKNREWMATKVNEYVESFAKWVGEIDFKKITEQAGAFFTKADDIAQKIGGWQTAAEAFFALWLGAKFFGVMANVVALGRAVAGIVGGGAAAVAGAAGAAAGVGSGAAAAAGGGAVAGGAAAAAGGLLRFLPPIAGITTFGAIMRPSTTNAGEADELRRLGLHGPTIAENRVYDGLKARGLSDEEAAGVTSNVMAESGGNTAATNTAGGGAGAHGLFQWRGDRAAAFMRQYGYMPSSGTLDQQLDFFMQERNGAEKAAADKARAGTTAADIGKGYSQHFERHGNRNEDEARGQQAEKILQRQRQRQQEQPAAPAPQPAPEKPQNVSAVTAPQGNIRDVNGNIQVGINFANAPQGMLASATSTGDAFGGPPLVSMGMPSFVTA</sequence>
<reference evidence="3 4" key="1">
    <citation type="submission" date="2023-08" db="EMBL/GenBank/DDBJ databases">
        <title>The draft genome sequence of Paracraurococcus sp. LOR1-02.</title>
        <authorList>
            <person name="Kingkaew E."/>
            <person name="Tanasupawat S."/>
        </authorList>
    </citation>
    <scope>NUCLEOTIDE SEQUENCE [LARGE SCALE GENOMIC DNA]</scope>
    <source>
        <strain evidence="3 4">LOR1-02</strain>
    </source>
</reference>
<gene>
    <name evidence="3" type="ORF">Q7A36_22040</name>
</gene>
<dbReference type="InterPro" id="IPR041219">
    <property type="entry name" value="Phage_lysozyme2"/>
</dbReference>
<dbReference type="RefSeq" id="WP_305105907.1">
    <property type="nucleotide sequence ID" value="NZ_JAUTWS010000023.1"/>
</dbReference>
<evidence type="ECO:0000259" key="2">
    <source>
        <dbReference type="Pfam" id="PF18013"/>
    </source>
</evidence>
<evidence type="ECO:0000313" key="3">
    <source>
        <dbReference type="EMBL" id="MDO9711049.1"/>
    </source>
</evidence>
<comment type="caution">
    <text evidence="3">The sequence shown here is derived from an EMBL/GenBank/DDBJ whole genome shotgun (WGS) entry which is preliminary data.</text>
</comment>
<keyword evidence="4" id="KW-1185">Reference proteome</keyword>
<dbReference type="Pfam" id="PF18013">
    <property type="entry name" value="Phage_lysozyme2"/>
    <property type="match status" value="1"/>
</dbReference>
<evidence type="ECO:0000256" key="1">
    <source>
        <dbReference type="SAM" id="MobiDB-lite"/>
    </source>
</evidence>
<organism evidence="3 4">
    <name type="scientific">Paracraurococcus lichenis</name>
    <dbReference type="NCBI Taxonomy" id="3064888"/>
    <lineage>
        <taxon>Bacteria</taxon>
        <taxon>Pseudomonadati</taxon>
        <taxon>Pseudomonadota</taxon>
        <taxon>Alphaproteobacteria</taxon>
        <taxon>Acetobacterales</taxon>
        <taxon>Roseomonadaceae</taxon>
        <taxon>Paracraurococcus</taxon>
    </lineage>
</organism>
<name>A0ABT9E4F6_9PROT</name>
<accession>A0ABT9E4F6</accession>
<dbReference type="Proteomes" id="UP001243009">
    <property type="component" value="Unassembled WGS sequence"/>
</dbReference>
<feature type="non-terminal residue" evidence="3">
    <location>
        <position position="1"/>
    </location>
</feature>
<proteinExistence type="predicted"/>
<feature type="region of interest" description="Disordered" evidence="1">
    <location>
        <begin position="505"/>
        <end position="575"/>
    </location>
</feature>
<feature type="compositionally biased region" description="Basic and acidic residues" evidence="1">
    <location>
        <begin position="526"/>
        <end position="539"/>
    </location>
</feature>
<feature type="domain" description="Phage tail lysozyme" evidence="2">
    <location>
        <begin position="418"/>
        <end position="547"/>
    </location>
</feature>
<evidence type="ECO:0000313" key="4">
    <source>
        <dbReference type="Proteomes" id="UP001243009"/>
    </source>
</evidence>
<protein>
    <submittedName>
        <fullName evidence="3">Phage tail tip lysozyme</fullName>
    </submittedName>
</protein>
<dbReference type="EMBL" id="JAUTWS010000023">
    <property type="protein sequence ID" value="MDO9711049.1"/>
    <property type="molecule type" value="Genomic_DNA"/>
</dbReference>